<dbReference type="Proteomes" id="UP000789595">
    <property type="component" value="Unassembled WGS sequence"/>
</dbReference>
<dbReference type="AlphaFoldDB" id="A0A8J2SEG4"/>
<feature type="signal peptide" evidence="2">
    <location>
        <begin position="1"/>
        <end position="16"/>
    </location>
</feature>
<keyword evidence="2" id="KW-0732">Signal</keyword>
<feature type="compositionally biased region" description="Basic residues" evidence="1">
    <location>
        <begin position="74"/>
        <end position="84"/>
    </location>
</feature>
<comment type="caution">
    <text evidence="3">The sequence shown here is derived from an EMBL/GenBank/DDBJ whole genome shotgun (WGS) entry which is preliminary data.</text>
</comment>
<gene>
    <name evidence="3" type="ORF">PECAL_1P32000</name>
</gene>
<name>A0A8J2SEG4_9STRA</name>
<feature type="region of interest" description="Disordered" evidence="1">
    <location>
        <begin position="45"/>
        <end position="84"/>
    </location>
</feature>
<evidence type="ECO:0000313" key="4">
    <source>
        <dbReference type="Proteomes" id="UP000789595"/>
    </source>
</evidence>
<dbReference type="OrthoDB" id="203801at2759"/>
<dbReference type="EMBL" id="CAKKNE010000001">
    <property type="protein sequence ID" value="CAH0366694.1"/>
    <property type="molecule type" value="Genomic_DNA"/>
</dbReference>
<accession>A0A8J2SEG4</accession>
<feature type="chain" id="PRO_5035153245" evidence="2">
    <location>
        <begin position="17"/>
        <end position="122"/>
    </location>
</feature>
<proteinExistence type="predicted"/>
<sequence>MKVHYALAAMAASASALIAPAAMPRALVARPAPTADATVLEACRRNTKKEKRQRNQENMRKFKKGAPPTARGGGGKKKTMSRKKLTLKAQAAVEKGREATFMSKLFLATGGALEEKLDLGVL</sequence>
<evidence type="ECO:0000256" key="1">
    <source>
        <dbReference type="SAM" id="MobiDB-lite"/>
    </source>
</evidence>
<evidence type="ECO:0000256" key="2">
    <source>
        <dbReference type="SAM" id="SignalP"/>
    </source>
</evidence>
<evidence type="ECO:0000313" key="3">
    <source>
        <dbReference type="EMBL" id="CAH0366694.1"/>
    </source>
</evidence>
<organism evidence="3 4">
    <name type="scientific">Pelagomonas calceolata</name>
    <dbReference type="NCBI Taxonomy" id="35677"/>
    <lineage>
        <taxon>Eukaryota</taxon>
        <taxon>Sar</taxon>
        <taxon>Stramenopiles</taxon>
        <taxon>Ochrophyta</taxon>
        <taxon>Pelagophyceae</taxon>
        <taxon>Pelagomonadales</taxon>
        <taxon>Pelagomonadaceae</taxon>
        <taxon>Pelagomonas</taxon>
    </lineage>
</organism>
<keyword evidence="4" id="KW-1185">Reference proteome</keyword>
<reference evidence="3" key="1">
    <citation type="submission" date="2021-11" db="EMBL/GenBank/DDBJ databases">
        <authorList>
            <consortium name="Genoscope - CEA"/>
            <person name="William W."/>
        </authorList>
    </citation>
    <scope>NUCLEOTIDE SEQUENCE</scope>
</reference>
<protein>
    <submittedName>
        <fullName evidence="3">Uncharacterized protein</fullName>
    </submittedName>
</protein>